<dbReference type="InterPro" id="IPR020846">
    <property type="entry name" value="MFS_dom"/>
</dbReference>
<dbReference type="GO" id="GO:0015347">
    <property type="term" value="F:sodium-independent organic anion transmembrane transporter activity"/>
    <property type="evidence" value="ECO:0007669"/>
    <property type="project" value="TreeGrafter"/>
</dbReference>
<feature type="transmembrane region" description="Helical" evidence="11">
    <location>
        <begin position="715"/>
        <end position="734"/>
    </location>
</feature>
<keyword evidence="8 11" id="KW-0472">Membrane</keyword>
<gene>
    <name evidence="16" type="primary">SLCO4C1</name>
    <name evidence="16" type="ORF">BLAG_LOCUS9665</name>
</gene>
<evidence type="ECO:0000313" key="16">
    <source>
        <dbReference type="EMBL" id="CAH1248307.1"/>
    </source>
</evidence>
<dbReference type="EMBL" id="OV696701">
    <property type="protein sequence ID" value="CAH1248307.1"/>
    <property type="molecule type" value="Genomic_DNA"/>
</dbReference>
<feature type="transmembrane region" description="Helical" evidence="11">
    <location>
        <begin position="915"/>
        <end position="936"/>
    </location>
</feature>
<organism evidence="16 17">
    <name type="scientific">Branchiostoma lanceolatum</name>
    <name type="common">Common lancelet</name>
    <name type="synonym">Amphioxus lanceolatum</name>
    <dbReference type="NCBI Taxonomy" id="7740"/>
    <lineage>
        <taxon>Eukaryota</taxon>
        <taxon>Metazoa</taxon>
        <taxon>Chordata</taxon>
        <taxon>Cephalochordata</taxon>
        <taxon>Leptocardii</taxon>
        <taxon>Amphioxiformes</taxon>
        <taxon>Branchiostomatidae</taxon>
        <taxon>Branchiostoma</taxon>
    </lineage>
</organism>
<protein>
    <submittedName>
        <fullName evidence="16">SLCO4C1 protein</fullName>
    </submittedName>
</protein>
<feature type="transmembrane region" description="Helical" evidence="11">
    <location>
        <begin position="844"/>
        <end position="864"/>
    </location>
</feature>
<dbReference type="PANTHER" id="PTHR11388">
    <property type="entry name" value="ORGANIC ANION TRANSPORTER"/>
    <property type="match status" value="1"/>
</dbReference>
<evidence type="ECO:0000256" key="10">
    <source>
        <dbReference type="SAM" id="MobiDB-lite"/>
    </source>
</evidence>
<feature type="transmembrane region" description="Helical" evidence="11">
    <location>
        <begin position="1068"/>
        <end position="1093"/>
    </location>
</feature>
<keyword evidence="17" id="KW-1185">Reference proteome</keyword>
<dbReference type="OrthoDB" id="5959811at2759"/>
<feature type="transmembrane region" description="Helical" evidence="11">
    <location>
        <begin position="585"/>
        <end position="605"/>
    </location>
</feature>
<keyword evidence="6 11" id="KW-1133">Transmembrane helix</keyword>
<dbReference type="InterPro" id="IPR016186">
    <property type="entry name" value="C-type_lectin-like/link_sf"/>
</dbReference>
<evidence type="ECO:0000256" key="9">
    <source>
        <dbReference type="ARBA" id="ARBA00023157"/>
    </source>
</evidence>
<dbReference type="SUPFAM" id="SSF56436">
    <property type="entry name" value="C-type lectin-like"/>
    <property type="match status" value="1"/>
</dbReference>
<feature type="transmembrane region" description="Helical" evidence="11">
    <location>
        <begin position="677"/>
        <end position="703"/>
    </location>
</feature>
<dbReference type="InterPro" id="IPR008160">
    <property type="entry name" value="Collagen"/>
</dbReference>
<feature type="signal peptide" evidence="12">
    <location>
        <begin position="1"/>
        <end position="18"/>
    </location>
</feature>
<evidence type="ECO:0000256" key="1">
    <source>
        <dbReference type="ARBA" id="ARBA00004651"/>
    </source>
</evidence>
<evidence type="ECO:0000256" key="2">
    <source>
        <dbReference type="ARBA" id="ARBA00009657"/>
    </source>
</evidence>
<feature type="transmembrane region" description="Helical" evidence="11">
    <location>
        <begin position="545"/>
        <end position="564"/>
    </location>
</feature>
<feature type="region of interest" description="Disordered" evidence="10">
    <location>
        <begin position="106"/>
        <end position="287"/>
    </location>
</feature>
<feature type="compositionally biased region" description="Low complexity" evidence="10">
    <location>
        <begin position="205"/>
        <end position="217"/>
    </location>
</feature>
<feature type="domain" description="C-type lectin" evidence="13">
    <location>
        <begin position="294"/>
        <end position="409"/>
    </location>
</feature>
<dbReference type="InterPro" id="IPR036259">
    <property type="entry name" value="MFS_trans_sf"/>
</dbReference>
<dbReference type="NCBIfam" id="TIGR00805">
    <property type="entry name" value="oat"/>
    <property type="match status" value="1"/>
</dbReference>
<feature type="transmembrane region" description="Helical" evidence="11">
    <location>
        <begin position="1120"/>
        <end position="1144"/>
    </location>
</feature>
<evidence type="ECO:0000259" key="14">
    <source>
        <dbReference type="PROSITE" id="PS50850"/>
    </source>
</evidence>
<reference evidence="16" key="1">
    <citation type="submission" date="2022-01" db="EMBL/GenBank/DDBJ databases">
        <authorList>
            <person name="Braso-Vives M."/>
        </authorList>
    </citation>
    <scope>NUCLEOTIDE SEQUENCE</scope>
</reference>
<dbReference type="SMART" id="SM00034">
    <property type="entry name" value="CLECT"/>
    <property type="match status" value="1"/>
</dbReference>
<feature type="domain" description="Major facilitator superfamily (MFS) profile" evidence="14">
    <location>
        <begin position="543"/>
        <end position="1142"/>
    </location>
</feature>
<dbReference type="Gene3D" id="1.20.1250.20">
    <property type="entry name" value="MFS general substrate transporter like domains"/>
    <property type="match status" value="1"/>
</dbReference>
<dbReference type="InterPro" id="IPR018378">
    <property type="entry name" value="C-type_lectin_CS"/>
</dbReference>
<dbReference type="Gene3D" id="3.10.100.10">
    <property type="entry name" value="Mannose-Binding Protein A, subunit A"/>
    <property type="match status" value="1"/>
</dbReference>
<feature type="chain" id="PRO_5035424465" evidence="12">
    <location>
        <begin position="19"/>
        <end position="1165"/>
    </location>
</feature>
<dbReference type="PROSITE" id="PS50041">
    <property type="entry name" value="C_TYPE_LECTIN_2"/>
    <property type="match status" value="1"/>
</dbReference>
<dbReference type="Pfam" id="PF07648">
    <property type="entry name" value="Kazal_2"/>
    <property type="match status" value="1"/>
</dbReference>
<dbReference type="AlphaFoldDB" id="A0A8J9Z747"/>
<feature type="compositionally biased region" description="Low complexity" evidence="10">
    <location>
        <begin position="109"/>
        <end position="128"/>
    </location>
</feature>
<keyword evidence="5" id="KW-0106">Calcium</keyword>
<evidence type="ECO:0000256" key="12">
    <source>
        <dbReference type="SAM" id="SignalP"/>
    </source>
</evidence>
<dbReference type="Pfam" id="PF01391">
    <property type="entry name" value="Collagen"/>
    <property type="match status" value="1"/>
</dbReference>
<feature type="domain" description="Kazal-like" evidence="15">
    <location>
        <begin position="949"/>
        <end position="1004"/>
    </location>
</feature>
<dbReference type="InterPro" id="IPR002350">
    <property type="entry name" value="Kazal_dom"/>
</dbReference>
<dbReference type="InterPro" id="IPR004156">
    <property type="entry name" value="OATP"/>
</dbReference>
<name>A0A8J9Z747_BRALA</name>
<dbReference type="Proteomes" id="UP000838412">
    <property type="component" value="Chromosome 16"/>
</dbReference>
<dbReference type="CDD" id="cd17336">
    <property type="entry name" value="MFS_SLCO_OATP"/>
    <property type="match status" value="1"/>
</dbReference>
<dbReference type="PANTHER" id="PTHR11388:SF100">
    <property type="entry name" value="SOLUTE CARRIER ORGANIC ANION TRANSPORTER FAMILY MEMBER 4A1"/>
    <property type="match status" value="1"/>
</dbReference>
<feature type="region of interest" description="Disordered" evidence="10">
    <location>
        <begin position="497"/>
        <end position="523"/>
    </location>
</feature>
<keyword evidence="12" id="KW-0732">Signal</keyword>
<dbReference type="Pfam" id="PF00059">
    <property type="entry name" value="Lectin_C"/>
    <property type="match status" value="1"/>
</dbReference>
<proteinExistence type="inferred from homology"/>
<comment type="subcellular location">
    <subcellularLocation>
        <location evidence="1">Cell membrane</location>
        <topology evidence="1">Multi-pass membrane protein</topology>
    </subcellularLocation>
</comment>
<comment type="similarity">
    <text evidence="2">Belongs to the organo anion transporter (TC 2.A.60) family.</text>
</comment>
<evidence type="ECO:0000256" key="4">
    <source>
        <dbReference type="ARBA" id="ARBA00022692"/>
    </source>
</evidence>
<keyword evidence="4 11" id="KW-0812">Transmembrane</keyword>
<feature type="compositionally biased region" description="Low complexity" evidence="10">
    <location>
        <begin position="174"/>
        <end position="197"/>
    </location>
</feature>
<evidence type="ECO:0000256" key="3">
    <source>
        <dbReference type="ARBA" id="ARBA00022475"/>
    </source>
</evidence>
<keyword evidence="9" id="KW-1015">Disulfide bond</keyword>
<evidence type="ECO:0000256" key="5">
    <source>
        <dbReference type="ARBA" id="ARBA00022837"/>
    </source>
</evidence>
<feature type="transmembrane region" description="Helical" evidence="11">
    <location>
        <begin position="884"/>
        <end position="903"/>
    </location>
</feature>
<feature type="compositionally biased region" description="Basic and acidic residues" evidence="10">
    <location>
        <begin position="497"/>
        <end position="509"/>
    </location>
</feature>
<dbReference type="InterPro" id="IPR016187">
    <property type="entry name" value="CTDL_fold"/>
</dbReference>
<keyword evidence="7" id="KW-0176">Collagen</keyword>
<evidence type="ECO:0000259" key="15">
    <source>
        <dbReference type="PROSITE" id="PS51465"/>
    </source>
</evidence>
<keyword evidence="3" id="KW-1003">Cell membrane</keyword>
<evidence type="ECO:0000313" key="17">
    <source>
        <dbReference type="Proteomes" id="UP000838412"/>
    </source>
</evidence>
<feature type="compositionally biased region" description="Pro residues" evidence="10">
    <location>
        <begin position="218"/>
        <end position="230"/>
    </location>
</feature>
<evidence type="ECO:0000256" key="11">
    <source>
        <dbReference type="SAM" id="Phobius"/>
    </source>
</evidence>
<dbReference type="InterPro" id="IPR001304">
    <property type="entry name" value="C-type_lectin-like"/>
</dbReference>
<dbReference type="PROSITE" id="PS50850">
    <property type="entry name" value="MFS"/>
    <property type="match status" value="1"/>
</dbReference>
<dbReference type="PROSITE" id="PS51465">
    <property type="entry name" value="KAZAL_2"/>
    <property type="match status" value="1"/>
</dbReference>
<evidence type="ECO:0000256" key="8">
    <source>
        <dbReference type="ARBA" id="ARBA00023136"/>
    </source>
</evidence>
<sequence>MLVVAILVLVPYFTVQLATLFRDVGDLQARMIDLEGNGEAEPSQAERLKDVCECAGSPGLPGEVGPVGPAGYPGMDGSPGPVGPVGTAGYPGMDGSPGPVGPVGTAGYPGKDGSPGPVGPVGPACPMGKNGSPGPVGPLGPAGHPGMDGSPGSVGPQGMSGPVGLPGRSGASMSGLIGPPGLSRSGPSGEMGPMGPAGRPGKDGPPGLMGPAGLPGPVGMPGPIGPPGLTGPPGEMGPMGPAGPMGRGQSGPAGLRGPPGAPSRPRPAARLTGRRAPSKPLQQDNACPSGYTRLYETCYKIYSNRKNFAGAAAACRADGGTLAMPRDAATNTFLRNQLSKHQRYYWFGLKYLRNEGKSVWIDRTPLGKFNAYDRGKPDNLGDCVAYCTSTNPPKWGNGQCSWKAPYICEISPVDLCLNKEVINLLPIGVIRRSLWSDQPITVQEYVTGALFGTFQKTSLTDIGCTGPGRRHLASIRPSYVVVILKLGMSLRSSLQDLRQEAPSEDERPLSEGTTHGKGHGEKEEGRYGLGRWAPDCLQVFNSPRWLLFLMCILCAMETGILLGVTPGGISTIEKRFELPSTKSGFLVSSTELFAVITVPIISYFGEGSHKGRWLGAGAVCLGLGSILFGSPHFMAGRYVAAGTNISESSSNLCTHWSNGTTDEECYTNEGYSHLQNYLYVFIAAQFVMSFLVGPLYTLGITYLDDNVKKKVSGAYVGILYASTTVGPAVGYVMTSQLLDQYIDWPAVNGDNSGLTPNDPRWLGNWWLGYFVLAVVPLLVAIPMFCFPRKLRGPRKRPEISEEETTVPSTNDAKKDALKEEEPSPAFLCGAQDFWSTVKDLGSNYSFLCFCLAGCVESIVLAGAIAFGPKLGETQLGLTPSESVLYLGLMGLPAGAIGSLFGGWITKKAGGDCKKLLKIVLVITGLSLLGHCVFLVYCTTPGTATYLYSNSDSASCSKDCGCPDWLYDPICDNSGIGYQSGCHAGCTGLNQTGTTLTYFNCSCIVLDWLNVTSGSESEAVHGPCPGGCPGYIMPLFLALFVFLGGMTSATMPPYTATILRLVPESRRSFALGVQWTLFRLLGGLPGPVIFGYIIDQACVLWQDSCGEVGACVVYDSSKLGLYLFVSSVGIRLVSMALYTSAYCLYKPVTEEKKKSPSDTDELETMI</sequence>
<dbReference type="CDD" id="cd00037">
    <property type="entry name" value="CLECT"/>
    <property type="match status" value="1"/>
</dbReference>
<dbReference type="GO" id="GO:0005581">
    <property type="term" value="C:collagen trimer"/>
    <property type="evidence" value="ECO:0007669"/>
    <property type="project" value="UniProtKB-KW"/>
</dbReference>
<feature type="transmembrane region" description="Helical" evidence="11">
    <location>
        <begin position="1030"/>
        <end position="1048"/>
    </location>
</feature>
<feature type="compositionally biased region" description="Low complexity" evidence="10">
    <location>
        <begin position="232"/>
        <end position="242"/>
    </location>
</feature>
<dbReference type="GO" id="GO:0043252">
    <property type="term" value="P:sodium-independent organic anion transport"/>
    <property type="evidence" value="ECO:0007669"/>
    <property type="project" value="TreeGrafter"/>
</dbReference>
<feature type="region of interest" description="Disordered" evidence="10">
    <location>
        <begin position="796"/>
        <end position="815"/>
    </location>
</feature>
<accession>A0A8J9Z747</accession>
<dbReference type="PROSITE" id="PS00615">
    <property type="entry name" value="C_TYPE_LECTIN_1"/>
    <property type="match status" value="1"/>
</dbReference>
<dbReference type="SUPFAM" id="SSF103473">
    <property type="entry name" value="MFS general substrate transporter"/>
    <property type="match status" value="1"/>
</dbReference>
<evidence type="ECO:0000259" key="13">
    <source>
        <dbReference type="PROSITE" id="PS50041"/>
    </source>
</evidence>
<evidence type="ECO:0000256" key="6">
    <source>
        <dbReference type="ARBA" id="ARBA00022989"/>
    </source>
</evidence>
<evidence type="ECO:0000256" key="7">
    <source>
        <dbReference type="ARBA" id="ARBA00023119"/>
    </source>
</evidence>
<dbReference type="GO" id="GO:0016323">
    <property type="term" value="C:basolateral plasma membrane"/>
    <property type="evidence" value="ECO:0007669"/>
    <property type="project" value="TreeGrafter"/>
</dbReference>
<dbReference type="Pfam" id="PF03137">
    <property type="entry name" value="OATP"/>
    <property type="match status" value="1"/>
</dbReference>
<feature type="transmembrane region" description="Helical" evidence="11">
    <location>
        <begin position="766"/>
        <end position="786"/>
    </location>
</feature>